<accession>A0A8J7TE13</accession>
<dbReference type="SUPFAM" id="SSF53300">
    <property type="entry name" value="vWA-like"/>
    <property type="match status" value="1"/>
</dbReference>
<dbReference type="AlphaFoldDB" id="A0A8J7TE13"/>
<keyword evidence="5" id="KW-1003">Cell membrane</keyword>
<dbReference type="InterPro" id="IPR010734">
    <property type="entry name" value="Copine_C"/>
</dbReference>
<comment type="caution">
    <text evidence="17">The sequence shown here is derived from an EMBL/GenBank/DDBJ whole genome shotgun (WGS) entry which is preliminary data.</text>
</comment>
<feature type="non-terminal residue" evidence="17">
    <location>
        <position position="670"/>
    </location>
</feature>
<dbReference type="PROSITE" id="PS50004">
    <property type="entry name" value="C2"/>
    <property type="match status" value="2"/>
</dbReference>
<evidence type="ECO:0000259" key="15">
    <source>
        <dbReference type="PROSITE" id="PS50004"/>
    </source>
</evidence>
<evidence type="ECO:0000256" key="2">
    <source>
        <dbReference type="ARBA" id="ARBA00004236"/>
    </source>
</evidence>
<dbReference type="FunFam" id="2.60.40.150:FF:000132">
    <property type="entry name" value="Copine 7"/>
    <property type="match status" value="1"/>
</dbReference>
<proteinExistence type="inferred from homology"/>
<dbReference type="Proteomes" id="UP000736164">
    <property type="component" value="Unassembled WGS sequence"/>
</dbReference>
<dbReference type="GO" id="GO:0005886">
    <property type="term" value="C:plasma membrane"/>
    <property type="evidence" value="ECO:0007669"/>
    <property type="project" value="UniProtKB-SubCell"/>
</dbReference>
<comment type="function">
    <text evidence="12">Calcium-dependent phospholipid-binding protein that may play a role in calcium-mediated intracellular processes.</text>
</comment>
<evidence type="ECO:0000256" key="14">
    <source>
        <dbReference type="ARBA" id="ARBA00081723"/>
    </source>
</evidence>
<dbReference type="InterPro" id="IPR035892">
    <property type="entry name" value="C2_domain_sf"/>
</dbReference>
<reference evidence="17" key="1">
    <citation type="journal article" date="2021" name="Cell">
        <title>Tracing the genetic footprints of vertebrate landing in non-teleost ray-finned fishes.</title>
        <authorList>
            <person name="Bi X."/>
            <person name="Wang K."/>
            <person name="Yang L."/>
            <person name="Pan H."/>
            <person name="Jiang H."/>
            <person name="Wei Q."/>
            <person name="Fang M."/>
            <person name="Yu H."/>
            <person name="Zhu C."/>
            <person name="Cai Y."/>
            <person name="He Y."/>
            <person name="Gan X."/>
            <person name="Zeng H."/>
            <person name="Yu D."/>
            <person name="Zhu Y."/>
            <person name="Jiang H."/>
            <person name="Qiu Q."/>
            <person name="Yang H."/>
            <person name="Zhang Y.E."/>
            <person name="Wang W."/>
            <person name="Zhu M."/>
            <person name="He S."/>
            <person name="Zhang G."/>
        </authorList>
    </citation>
    <scope>NUCLEOTIDE SEQUENCE</scope>
    <source>
        <strain evidence="17">Allg_001</strain>
    </source>
</reference>
<evidence type="ECO:0000256" key="1">
    <source>
        <dbReference type="ARBA" id="ARBA00004123"/>
    </source>
</evidence>
<dbReference type="GO" id="GO:0005737">
    <property type="term" value="C:cytoplasm"/>
    <property type="evidence" value="ECO:0007669"/>
    <property type="project" value="UniProtKB-SubCell"/>
</dbReference>
<dbReference type="CDD" id="cd04047">
    <property type="entry name" value="C2B_Copine"/>
    <property type="match status" value="1"/>
</dbReference>
<evidence type="ECO:0000256" key="10">
    <source>
        <dbReference type="ARBA" id="ARBA00023136"/>
    </source>
</evidence>
<dbReference type="InterPro" id="IPR037768">
    <property type="entry name" value="C2B_Copine"/>
</dbReference>
<protein>
    <recommendedName>
        <fullName evidence="13">Copine-7</fullName>
    </recommendedName>
    <alternativeName>
        <fullName evidence="14">Copine VII</fullName>
    </alternativeName>
</protein>
<evidence type="ECO:0000256" key="4">
    <source>
        <dbReference type="ARBA" id="ARBA00009048"/>
    </source>
</evidence>
<evidence type="ECO:0000256" key="11">
    <source>
        <dbReference type="ARBA" id="ARBA00023242"/>
    </source>
</evidence>
<dbReference type="CDD" id="cd04048">
    <property type="entry name" value="C2A_Copine"/>
    <property type="match status" value="1"/>
</dbReference>
<keyword evidence="6" id="KW-0963">Cytoplasm</keyword>
<evidence type="ECO:0000256" key="9">
    <source>
        <dbReference type="ARBA" id="ARBA00022837"/>
    </source>
</evidence>
<evidence type="ECO:0000256" key="13">
    <source>
        <dbReference type="ARBA" id="ARBA00074839"/>
    </source>
</evidence>
<evidence type="ECO:0000313" key="17">
    <source>
        <dbReference type="EMBL" id="MBN3319818.1"/>
    </source>
</evidence>
<gene>
    <name evidence="17" type="primary">Cpne7_1</name>
    <name evidence="17" type="ORF">GTO95_0007852</name>
</gene>
<feature type="non-terminal residue" evidence="17">
    <location>
        <position position="1"/>
    </location>
</feature>
<dbReference type="Pfam" id="PF07002">
    <property type="entry name" value="Copine"/>
    <property type="match status" value="1"/>
</dbReference>
<keyword evidence="18" id="KW-1185">Reference proteome</keyword>
<comment type="similarity">
    <text evidence="4">Belongs to the copine family.</text>
</comment>
<dbReference type="FunFam" id="3.40.50.410:FF:000042">
    <property type="entry name" value="Copine 4"/>
    <property type="match status" value="1"/>
</dbReference>
<keyword evidence="9" id="KW-0106">Calcium</keyword>
<dbReference type="Gene3D" id="3.40.50.410">
    <property type="entry name" value="von Willebrand factor, type A domain"/>
    <property type="match status" value="1"/>
</dbReference>
<organism evidence="17 18">
    <name type="scientific">Atractosteus spatula</name>
    <name type="common">Alligator gar</name>
    <name type="synonym">Lepisosteus spatula</name>
    <dbReference type="NCBI Taxonomy" id="7917"/>
    <lineage>
        <taxon>Eukaryota</taxon>
        <taxon>Metazoa</taxon>
        <taxon>Chordata</taxon>
        <taxon>Craniata</taxon>
        <taxon>Vertebrata</taxon>
        <taxon>Euteleostomi</taxon>
        <taxon>Actinopterygii</taxon>
        <taxon>Neopterygii</taxon>
        <taxon>Holostei</taxon>
        <taxon>Semionotiformes</taxon>
        <taxon>Lepisosteidae</taxon>
        <taxon>Atractosteus</taxon>
    </lineage>
</organism>
<dbReference type="PANTHER" id="PTHR10857">
    <property type="entry name" value="COPINE"/>
    <property type="match status" value="1"/>
</dbReference>
<keyword evidence="8" id="KW-0677">Repeat</keyword>
<keyword evidence="10" id="KW-0472">Membrane</keyword>
<name>A0A8J7TE13_ATRSP</name>
<dbReference type="SMART" id="SM00327">
    <property type="entry name" value="VWA"/>
    <property type="match status" value="1"/>
</dbReference>
<dbReference type="SUPFAM" id="SSF49562">
    <property type="entry name" value="C2 domain (Calcium/lipid-binding domain, CaLB)"/>
    <property type="match status" value="2"/>
</dbReference>
<dbReference type="GO" id="GO:0071277">
    <property type="term" value="P:cellular response to calcium ion"/>
    <property type="evidence" value="ECO:0007669"/>
    <property type="project" value="TreeGrafter"/>
</dbReference>
<evidence type="ECO:0000259" key="16">
    <source>
        <dbReference type="PROSITE" id="PS50234"/>
    </source>
</evidence>
<dbReference type="InterPro" id="IPR000008">
    <property type="entry name" value="C2_dom"/>
</dbReference>
<evidence type="ECO:0000256" key="8">
    <source>
        <dbReference type="ARBA" id="ARBA00022737"/>
    </source>
</evidence>
<feature type="domain" description="C2" evidence="15">
    <location>
        <begin position="255"/>
        <end position="382"/>
    </location>
</feature>
<evidence type="ECO:0000256" key="7">
    <source>
        <dbReference type="ARBA" id="ARBA00022723"/>
    </source>
</evidence>
<evidence type="ECO:0000256" key="12">
    <source>
        <dbReference type="ARBA" id="ARBA00055245"/>
    </source>
</evidence>
<feature type="domain" description="C2" evidence="15">
    <location>
        <begin position="6"/>
        <end position="132"/>
    </location>
</feature>
<dbReference type="GO" id="GO:0046872">
    <property type="term" value="F:metal ion binding"/>
    <property type="evidence" value="ECO:0007669"/>
    <property type="project" value="UniProtKB-KW"/>
</dbReference>
<evidence type="ECO:0000256" key="3">
    <source>
        <dbReference type="ARBA" id="ARBA00004496"/>
    </source>
</evidence>
<dbReference type="Gene3D" id="2.60.40.150">
    <property type="entry name" value="C2 domain"/>
    <property type="match status" value="2"/>
</dbReference>
<dbReference type="Pfam" id="PF00168">
    <property type="entry name" value="C2"/>
    <property type="match status" value="2"/>
</dbReference>
<dbReference type="GO" id="GO:0005544">
    <property type="term" value="F:calcium-dependent phospholipid binding"/>
    <property type="evidence" value="ECO:0007669"/>
    <property type="project" value="InterPro"/>
</dbReference>
<dbReference type="GO" id="GO:0005634">
    <property type="term" value="C:nucleus"/>
    <property type="evidence" value="ECO:0007669"/>
    <property type="project" value="UniProtKB-SubCell"/>
</dbReference>
<evidence type="ECO:0000256" key="6">
    <source>
        <dbReference type="ARBA" id="ARBA00022490"/>
    </source>
</evidence>
<dbReference type="SMART" id="SM00239">
    <property type="entry name" value="C2"/>
    <property type="match status" value="2"/>
</dbReference>
<dbReference type="PANTHER" id="PTHR10857:SF6">
    <property type="entry name" value="COPINE-7"/>
    <property type="match status" value="1"/>
</dbReference>
<dbReference type="FunFam" id="2.60.40.150:FF:000163">
    <property type="entry name" value="Copine 7"/>
    <property type="match status" value="1"/>
</dbReference>
<dbReference type="InterPro" id="IPR045052">
    <property type="entry name" value="Copine"/>
</dbReference>
<sequence>MNEIQELSSPAAALSVVPTACVSKVELRVSCKSLLDRDTLNKSDPSVILMVQAQGQWTEIDRTEVIKSNLNPVFSKVFTLDYYFEEVQKLRFEVYDIHGHCSIGTRDDDFLGGIECTLGQLPFTGKQEYLTFHSLLILNRITPLILPGVSDSESYLSRILQGNLAIFQNENIKCVNMLIKHLLAVPSKKGSNSCIKLGRARGKAEVWCLLSFCLCTPCCIIVYKLMRDIKDFHRCDEIVAQKKMTKPLFLKYGKYAGKSTITVIAEEISGNNGYVELSFCAKKLDDKDLFSKSDPFLEIYRINDDESEQLVYRTEVVKNNLNPVWEAFKVSLSSLCSCDENRKLKCLVWDYDSRGKHDFIGEFYATFGEMQKVMGGNKVSWDCVNPKYKMKKRNYKNSGVVILSDLKLHRVYSFLDYIMGGCQIHFTVAIDFTASNGDPRNSCSLHYINPYQPNEYLKALIAVGEICQDYDSDKRFSALGFGARIPPNYEVSHDFAINFNPDDDECEGIQGVVEAYQNCLPKIQLYGPTNVAPIITRVAKLAAGEEKSKDASQYHILLILTDGVVTDMADTREAIVRASYQPMSIIIVGVGNADFTDMQILDGDDGVLRSPKGEPVLRDIVQFVPFRDFKTVSSWTHAKSAKPDCFKYGSFRHLSPLHDLITLQVLHANT</sequence>
<comment type="subcellular location">
    <subcellularLocation>
        <location evidence="2">Cell membrane</location>
    </subcellularLocation>
    <subcellularLocation>
        <location evidence="3">Cytoplasm</location>
    </subcellularLocation>
    <subcellularLocation>
        <location evidence="1">Nucleus</location>
    </subcellularLocation>
</comment>
<keyword evidence="7" id="KW-0479">Metal-binding</keyword>
<dbReference type="InterPro" id="IPR002035">
    <property type="entry name" value="VWF_A"/>
</dbReference>
<evidence type="ECO:0000256" key="5">
    <source>
        <dbReference type="ARBA" id="ARBA00022475"/>
    </source>
</evidence>
<keyword evidence="11" id="KW-0539">Nucleus</keyword>
<dbReference type="EMBL" id="JAAWVO010048434">
    <property type="protein sequence ID" value="MBN3319818.1"/>
    <property type="molecule type" value="Genomic_DNA"/>
</dbReference>
<dbReference type="InterPro" id="IPR036465">
    <property type="entry name" value="vWFA_dom_sf"/>
</dbReference>
<dbReference type="PROSITE" id="PS50234">
    <property type="entry name" value="VWFA"/>
    <property type="match status" value="1"/>
</dbReference>
<evidence type="ECO:0000313" key="18">
    <source>
        <dbReference type="Proteomes" id="UP000736164"/>
    </source>
</evidence>
<feature type="domain" description="VWFA" evidence="16">
    <location>
        <begin position="425"/>
        <end position="624"/>
    </location>
</feature>